<evidence type="ECO:0000313" key="1">
    <source>
        <dbReference type="EMBL" id="WPL18563.1"/>
    </source>
</evidence>
<evidence type="ECO:0008006" key="3">
    <source>
        <dbReference type="Google" id="ProtNLM"/>
    </source>
</evidence>
<dbReference type="EMBL" id="CP121472">
    <property type="protein sequence ID" value="WPL18563.1"/>
    <property type="molecule type" value="Genomic_DNA"/>
</dbReference>
<protein>
    <recommendedName>
        <fullName evidence="3">AAA domain-containing protein</fullName>
    </recommendedName>
</protein>
<gene>
    <name evidence="1" type="ORF">Thiowin_03637</name>
</gene>
<keyword evidence="2" id="KW-1185">Reference proteome</keyword>
<proteinExistence type="predicted"/>
<dbReference type="Proteomes" id="UP001432180">
    <property type="component" value="Chromosome"/>
</dbReference>
<evidence type="ECO:0000313" key="2">
    <source>
        <dbReference type="Proteomes" id="UP001432180"/>
    </source>
</evidence>
<organism evidence="1 2">
    <name type="scientific">Thiorhodovibrio winogradskyi</name>
    <dbReference type="NCBI Taxonomy" id="77007"/>
    <lineage>
        <taxon>Bacteria</taxon>
        <taxon>Pseudomonadati</taxon>
        <taxon>Pseudomonadota</taxon>
        <taxon>Gammaproteobacteria</taxon>
        <taxon>Chromatiales</taxon>
        <taxon>Chromatiaceae</taxon>
        <taxon>Thiorhodovibrio</taxon>
    </lineage>
</organism>
<accession>A0ABZ0SC05</accession>
<reference evidence="1 2" key="1">
    <citation type="journal article" date="2023" name="Microorganisms">
        <title>Thiorhodovibrio frisius and Trv. litoralis spp. nov., Two Novel Members from a Clade of Fastidious Purple Sulfur Bacteria That Exhibit Unique Red-Shifted Light-Harvesting Capabilities.</title>
        <authorList>
            <person name="Methner A."/>
            <person name="Kuzyk S.B."/>
            <person name="Petersen J."/>
            <person name="Bauer S."/>
            <person name="Brinkmann H."/>
            <person name="Sichau K."/>
            <person name="Wanner G."/>
            <person name="Wolf J."/>
            <person name="Neumann-Schaal M."/>
            <person name="Henke P."/>
            <person name="Tank M."/>
            <person name="Sproer C."/>
            <person name="Bunk B."/>
            <person name="Overmann J."/>
        </authorList>
    </citation>
    <scope>NUCLEOTIDE SEQUENCE [LARGE SCALE GENOMIC DNA]</scope>
    <source>
        <strain evidence="1 2">DSM 6702</strain>
    </source>
</reference>
<sequence>MDEILTLIERKKYFLLHAPRQTGKTTCLLALMEYLNREGRYRALHANIEAAREQIEPAMATICGVLGRAARRHLGDAGLLQWSEQRTPQLPAGDRLGANSTLALKPGAPVIDEQLDGFDEVGLMLAAINGAVHQDARIGGISRLAGQGPGQGVGATRQGEAQPVANALTPHAKLAPEAVDVTLFTVPPEHPVDGRAPGSQLGAAQALLQRLGC</sequence>
<name>A0ABZ0SC05_9GAMM</name>